<reference evidence="5 6" key="1">
    <citation type="submission" date="2024-10" db="EMBL/GenBank/DDBJ databases">
        <title>Updated reference genomes for cyclostephanoid diatoms.</title>
        <authorList>
            <person name="Roberts W.R."/>
            <person name="Alverson A.J."/>
        </authorList>
    </citation>
    <scope>NUCLEOTIDE SEQUENCE [LARGE SCALE GENOMIC DNA]</scope>
    <source>
        <strain evidence="5 6">AJA228-03</strain>
    </source>
</reference>
<dbReference type="Pfam" id="PF01126">
    <property type="entry name" value="Heme_oxygenase"/>
    <property type="match status" value="1"/>
</dbReference>
<evidence type="ECO:0000256" key="3">
    <source>
        <dbReference type="ARBA" id="ARBA00023004"/>
    </source>
</evidence>
<dbReference type="EMBL" id="JALLPB020000236">
    <property type="protein sequence ID" value="KAL3811774.1"/>
    <property type="molecule type" value="Genomic_DNA"/>
</dbReference>
<sequence length="472" mass="52029">MNNLARAMEDFSLSAIMGRMVTTMTGGGNEEDVHSTEAMAMAEAGGSMRDDDDDEGGEGGESSSSPSNDDDYVIPDMNRTSDELPPSQQRREEEEGEERPSLLSRALKTGTAASHSAAENVHFVRDFINGKIERESYKFLVTGLYHSYVTLEALLDEHAPSLFPTLHFPEQLGRTRALGEDMDYWHGPDWKSRTTSMSGGGGDNNHLGPSPAVSDYVNRMIEVGKHDPLLLLSHAYTRYLGDLSGGKILSRIARRALNLGNPGDSDGLRFYDFDMIPSAKRFKDEYRKLLDELPLSSDDVRKLVAEANVAFALNMRVFEELDVMGGVPGAHVRNVREALSYYDIELHVQENKNDEVVTMEAKEAKCPFGFVGGGGRPEYSHRGSSSSEGHKDDDHPPRARGVPSSRFGLNASDDVPSPGGGGDTMGERGGRCPWPFVFVHDPATGFRDWQTWFVIGLAMCWLWSLRVSLIQS</sequence>
<evidence type="ECO:0000313" key="6">
    <source>
        <dbReference type="Proteomes" id="UP001530377"/>
    </source>
</evidence>
<evidence type="ECO:0000256" key="1">
    <source>
        <dbReference type="ARBA" id="ARBA00022617"/>
    </source>
</evidence>
<evidence type="ECO:0000256" key="4">
    <source>
        <dbReference type="SAM" id="MobiDB-lite"/>
    </source>
</evidence>
<dbReference type="CDD" id="cd19165">
    <property type="entry name" value="HemeO"/>
    <property type="match status" value="1"/>
</dbReference>
<dbReference type="GO" id="GO:0046872">
    <property type="term" value="F:metal ion binding"/>
    <property type="evidence" value="ECO:0007669"/>
    <property type="project" value="UniProtKB-KW"/>
</dbReference>
<feature type="region of interest" description="Disordered" evidence="4">
    <location>
        <begin position="375"/>
        <end position="426"/>
    </location>
</feature>
<keyword evidence="2" id="KW-0479">Metal-binding</keyword>
<dbReference type="PRINTS" id="PR00088">
    <property type="entry name" value="HAEMOXYGNASE"/>
</dbReference>
<dbReference type="Gene3D" id="1.20.910.10">
    <property type="entry name" value="Heme oxygenase-like"/>
    <property type="match status" value="1"/>
</dbReference>
<dbReference type="InterPro" id="IPR016084">
    <property type="entry name" value="Haem_Oase-like_multi-hlx"/>
</dbReference>
<evidence type="ECO:0008006" key="7">
    <source>
        <dbReference type="Google" id="ProtNLM"/>
    </source>
</evidence>
<keyword evidence="3" id="KW-0408">Iron</keyword>
<gene>
    <name evidence="5" type="ORF">ACHAXA_004206</name>
</gene>
<accession>A0ABD3RFL7</accession>
<dbReference type="AlphaFoldDB" id="A0ABD3RFL7"/>
<organism evidence="5 6">
    <name type="scientific">Cyclostephanos tholiformis</name>
    <dbReference type="NCBI Taxonomy" id="382380"/>
    <lineage>
        <taxon>Eukaryota</taxon>
        <taxon>Sar</taxon>
        <taxon>Stramenopiles</taxon>
        <taxon>Ochrophyta</taxon>
        <taxon>Bacillariophyta</taxon>
        <taxon>Coscinodiscophyceae</taxon>
        <taxon>Thalassiosirophycidae</taxon>
        <taxon>Stephanodiscales</taxon>
        <taxon>Stephanodiscaceae</taxon>
        <taxon>Cyclostephanos</taxon>
    </lineage>
</organism>
<proteinExistence type="predicted"/>
<comment type="caution">
    <text evidence="5">The sequence shown here is derived from an EMBL/GenBank/DDBJ whole genome shotgun (WGS) entry which is preliminary data.</text>
</comment>
<feature type="region of interest" description="Disordered" evidence="4">
    <location>
        <begin position="40"/>
        <end position="115"/>
    </location>
</feature>
<dbReference type="InterPro" id="IPR016053">
    <property type="entry name" value="Haem_Oase-like"/>
</dbReference>
<dbReference type="PANTHER" id="PTHR10720">
    <property type="entry name" value="HEME OXYGENASE"/>
    <property type="match status" value="1"/>
</dbReference>
<dbReference type="PANTHER" id="PTHR10720:SF0">
    <property type="entry name" value="HEME OXYGENASE"/>
    <property type="match status" value="1"/>
</dbReference>
<name>A0ABD3RFL7_9STRA</name>
<dbReference type="InterPro" id="IPR002051">
    <property type="entry name" value="Haem_Oase"/>
</dbReference>
<dbReference type="Proteomes" id="UP001530377">
    <property type="component" value="Unassembled WGS sequence"/>
</dbReference>
<protein>
    <recommendedName>
        <fullName evidence="7">Heme oxygenase (biliverdin-producing)</fullName>
    </recommendedName>
</protein>
<dbReference type="SUPFAM" id="SSF48613">
    <property type="entry name" value="Heme oxygenase-like"/>
    <property type="match status" value="1"/>
</dbReference>
<feature type="compositionally biased region" description="Basic and acidic residues" evidence="4">
    <location>
        <begin position="388"/>
        <end position="397"/>
    </location>
</feature>
<evidence type="ECO:0000256" key="2">
    <source>
        <dbReference type="ARBA" id="ARBA00022723"/>
    </source>
</evidence>
<keyword evidence="1" id="KW-0349">Heme</keyword>
<evidence type="ECO:0000313" key="5">
    <source>
        <dbReference type="EMBL" id="KAL3811774.1"/>
    </source>
</evidence>
<keyword evidence="6" id="KW-1185">Reference proteome</keyword>